<feature type="compositionally biased region" description="Basic residues" evidence="1">
    <location>
        <begin position="55"/>
        <end position="76"/>
    </location>
</feature>
<dbReference type="RefSeq" id="WP_348864286.1">
    <property type="nucleotide sequence ID" value="NZ_JBEAAL010000023.1"/>
</dbReference>
<dbReference type="Proteomes" id="UP001496627">
    <property type="component" value="Unassembled WGS sequence"/>
</dbReference>
<dbReference type="EMBL" id="JBEAAL010000023">
    <property type="protein sequence ID" value="MEQ1408099.1"/>
    <property type="molecule type" value="Genomic_DNA"/>
</dbReference>
<accession>A0ABV0M887</accession>
<reference evidence="2 3" key="1">
    <citation type="submission" date="2024-05" db="EMBL/GenBank/DDBJ databases">
        <title>Neorhizobium sp. Rsf11, a plant growth promoting and heavy metal resistant PAH-degrader.</title>
        <authorList>
            <person name="Golubev S.N."/>
            <person name="Muratova A.Y."/>
            <person name="Markelova M.I."/>
        </authorList>
    </citation>
    <scope>NUCLEOTIDE SEQUENCE [LARGE SCALE GENOMIC DNA]</scope>
    <source>
        <strain evidence="2 3">Rsf11</strain>
    </source>
</reference>
<protein>
    <submittedName>
        <fullName evidence="2">Uncharacterized protein</fullName>
    </submittedName>
</protein>
<evidence type="ECO:0000256" key="1">
    <source>
        <dbReference type="SAM" id="MobiDB-lite"/>
    </source>
</evidence>
<evidence type="ECO:0000313" key="2">
    <source>
        <dbReference type="EMBL" id="MEQ1408099.1"/>
    </source>
</evidence>
<evidence type="ECO:0000313" key="3">
    <source>
        <dbReference type="Proteomes" id="UP001496627"/>
    </source>
</evidence>
<feature type="compositionally biased region" description="Basic residues" evidence="1">
    <location>
        <begin position="23"/>
        <end position="37"/>
    </location>
</feature>
<organism evidence="2 3">
    <name type="scientific">Neorhizobium phenanthreniclasticum</name>
    <dbReference type="NCBI Taxonomy" id="3157917"/>
    <lineage>
        <taxon>Bacteria</taxon>
        <taxon>Pseudomonadati</taxon>
        <taxon>Pseudomonadota</taxon>
        <taxon>Alphaproteobacteria</taxon>
        <taxon>Hyphomicrobiales</taxon>
        <taxon>Rhizobiaceae</taxon>
        <taxon>Rhizobium/Agrobacterium group</taxon>
        <taxon>Neorhizobium</taxon>
    </lineage>
</organism>
<name>A0ABV0M887_9HYPH</name>
<feature type="compositionally biased region" description="Low complexity" evidence="1">
    <location>
        <begin position="38"/>
        <end position="54"/>
    </location>
</feature>
<keyword evidence="3" id="KW-1185">Reference proteome</keyword>
<sequence length="76" mass="8618">MPNLINEIVTGIVESAMKELLKKSHGRTSTKRKKRQTRSATSGRFVTKTTARTAKPAKKQVSRRRTAASRSRQRNH</sequence>
<comment type="caution">
    <text evidence="2">The sequence shown here is derived from an EMBL/GenBank/DDBJ whole genome shotgun (WGS) entry which is preliminary data.</text>
</comment>
<proteinExistence type="predicted"/>
<gene>
    <name evidence="2" type="ORF">ABK249_24530</name>
</gene>
<feature type="region of interest" description="Disordered" evidence="1">
    <location>
        <begin position="20"/>
        <end position="76"/>
    </location>
</feature>